<reference evidence="1 2" key="1">
    <citation type="journal article" date="2021" name="BMC Genomics">
        <title>Datura genome reveals duplications of psychoactive alkaloid biosynthetic genes and high mutation rate following tissue culture.</title>
        <authorList>
            <person name="Rajewski A."/>
            <person name="Carter-House D."/>
            <person name="Stajich J."/>
            <person name="Litt A."/>
        </authorList>
    </citation>
    <scope>NUCLEOTIDE SEQUENCE [LARGE SCALE GENOMIC DNA]</scope>
    <source>
        <strain evidence="1">AR-01</strain>
    </source>
</reference>
<protein>
    <submittedName>
        <fullName evidence="1">Uncharacterized protein</fullName>
    </submittedName>
</protein>
<name>A0ABS8UVV1_DATST</name>
<dbReference type="Proteomes" id="UP000823775">
    <property type="component" value="Unassembled WGS sequence"/>
</dbReference>
<accession>A0ABS8UVV1</accession>
<dbReference type="EMBL" id="JACEIK010002660">
    <property type="protein sequence ID" value="MCD9638272.1"/>
    <property type="molecule type" value="Genomic_DNA"/>
</dbReference>
<evidence type="ECO:0000313" key="2">
    <source>
        <dbReference type="Proteomes" id="UP000823775"/>
    </source>
</evidence>
<sequence length="251" mass="27924">MCVLSNILHVQDLIFEELEETLAPPKAMVAPAIIRPAPVVDPSSSSFPPLSTVNNTINESQVPQNTEIYVQMLNAKDGEKQIMPIQMKQAMIVNREPTVCWIEAEGHAMEECRVLHPELNIDHVNTQKERVKEGQEGRGEELHEDRPKIQQVKKFSTRFLSSGAEVCIENTDQEVHKKDAIGSEADGLEQSDGENNRQIVLAGEVQPIAIYPTTINEEGVTRRVDNEEQQQGDILGAMQGVLSDKQSPNIV</sequence>
<keyword evidence="2" id="KW-1185">Reference proteome</keyword>
<gene>
    <name evidence="1" type="ORF">HAX54_022143</name>
</gene>
<organism evidence="1 2">
    <name type="scientific">Datura stramonium</name>
    <name type="common">Jimsonweed</name>
    <name type="synonym">Common thornapple</name>
    <dbReference type="NCBI Taxonomy" id="4076"/>
    <lineage>
        <taxon>Eukaryota</taxon>
        <taxon>Viridiplantae</taxon>
        <taxon>Streptophyta</taxon>
        <taxon>Embryophyta</taxon>
        <taxon>Tracheophyta</taxon>
        <taxon>Spermatophyta</taxon>
        <taxon>Magnoliopsida</taxon>
        <taxon>eudicotyledons</taxon>
        <taxon>Gunneridae</taxon>
        <taxon>Pentapetalae</taxon>
        <taxon>asterids</taxon>
        <taxon>lamiids</taxon>
        <taxon>Solanales</taxon>
        <taxon>Solanaceae</taxon>
        <taxon>Solanoideae</taxon>
        <taxon>Datureae</taxon>
        <taxon>Datura</taxon>
    </lineage>
</organism>
<comment type="caution">
    <text evidence="1">The sequence shown here is derived from an EMBL/GenBank/DDBJ whole genome shotgun (WGS) entry which is preliminary data.</text>
</comment>
<proteinExistence type="predicted"/>
<evidence type="ECO:0000313" key="1">
    <source>
        <dbReference type="EMBL" id="MCD9638272.1"/>
    </source>
</evidence>